<protein>
    <submittedName>
        <fullName evidence="14">Unannotated protein</fullName>
    </submittedName>
</protein>
<keyword evidence="8" id="KW-0863">Zinc-finger</keyword>
<dbReference type="InterPro" id="IPR030846">
    <property type="entry name" value="DnaG_bac"/>
</dbReference>
<keyword evidence="2" id="KW-0240">DNA-directed RNA polymerase</keyword>
<keyword evidence="6" id="KW-0235">DNA replication</keyword>
<sequence length="636" mass="69906">MAGLIRKSDIDEVKQRANIADIVGQYVTLKRGGADSLKGLCPFHDEKSPSFSVRPNVGMYKCFGCGESGDVYKFLQQIDMMTFSEAVEKVAATINFSLTYEDGSPERESGNRSRLLEANRAAELYFIEQLSSPEAEFGRDFLTGRGFDRAACEMFGVGYAPNSFDALRKYLTAKKFTEVELETAGLLSRGERGVYDRFRGRLVWPIRDVTGATIGFGARRLRDDDNGPKYLNTPETPVYHKAKVLYGLDLAKRNISKDRKVVVVEGYTDVMACHLAGITTAVATCGTAFGSDHVSLIRRVLGDIDAGDSRSRGEVIFTFDPDEAGQKAASKAFAEDSKFVANTFVVVAPDGLDPSDLRQQRGDAALAAIFETKTPLFEFIIRRTIAGFDLSTVEGRVHATRAVAPIIIGIKDRSMIDGYVRVVSGWLGVEPADVRAAMRAGGGRVVVEVEKEHGAIGSFASLGTDVNAKRERDVIVALLRYPELIGLSRAGDIVACHFTNPSLGRIRSAMVTVFADFASQNWISRVIDEAGDELRPLVSELAMVDIPVRRVTISKPRIEDDAAVIARVAEEERRTSANIATYVVDVASALIEADIIRQRDELHSVLQRTPEGDVEHSSLQQRISELEMRRRAMKVE</sequence>
<comment type="cofactor">
    <cofactor evidence="1">
        <name>Zn(2+)</name>
        <dbReference type="ChEBI" id="CHEBI:29105"/>
    </cofactor>
</comment>
<dbReference type="GO" id="GO:0008270">
    <property type="term" value="F:zinc ion binding"/>
    <property type="evidence" value="ECO:0007669"/>
    <property type="project" value="UniProtKB-KW"/>
</dbReference>
<dbReference type="InterPro" id="IPR036977">
    <property type="entry name" value="DNA_primase_Znf_CHC2"/>
</dbReference>
<dbReference type="GO" id="GO:0000428">
    <property type="term" value="C:DNA-directed RNA polymerase complex"/>
    <property type="evidence" value="ECO:0007669"/>
    <property type="project" value="UniProtKB-KW"/>
</dbReference>
<accession>A0A6J6BDV1</accession>
<gene>
    <name evidence="14" type="ORF">UFOPK1413_00543</name>
</gene>
<evidence type="ECO:0000313" key="14">
    <source>
        <dbReference type="EMBL" id="CAB4537171.1"/>
    </source>
</evidence>
<dbReference type="SUPFAM" id="SSF56731">
    <property type="entry name" value="DNA primase core"/>
    <property type="match status" value="1"/>
</dbReference>
<dbReference type="InterPro" id="IPR037068">
    <property type="entry name" value="DNA_primase_core_N_sf"/>
</dbReference>
<evidence type="ECO:0000256" key="2">
    <source>
        <dbReference type="ARBA" id="ARBA00022478"/>
    </source>
</evidence>
<evidence type="ECO:0000256" key="6">
    <source>
        <dbReference type="ARBA" id="ARBA00022705"/>
    </source>
</evidence>
<keyword evidence="4" id="KW-0808">Transferase</keyword>
<dbReference type="NCBIfam" id="TIGR01391">
    <property type="entry name" value="dnaG"/>
    <property type="match status" value="1"/>
</dbReference>
<dbReference type="InterPro" id="IPR050219">
    <property type="entry name" value="DnaG_primase"/>
</dbReference>
<keyword evidence="9" id="KW-0862">Zinc</keyword>
<keyword evidence="11" id="KW-0238">DNA-binding</keyword>
<name>A0A6J6BDV1_9ZZZZ</name>
<evidence type="ECO:0000256" key="1">
    <source>
        <dbReference type="ARBA" id="ARBA00001947"/>
    </source>
</evidence>
<dbReference type="Pfam" id="PF13662">
    <property type="entry name" value="Toprim_4"/>
    <property type="match status" value="1"/>
</dbReference>
<evidence type="ECO:0000256" key="10">
    <source>
        <dbReference type="ARBA" id="ARBA00022842"/>
    </source>
</evidence>
<evidence type="ECO:0000256" key="5">
    <source>
        <dbReference type="ARBA" id="ARBA00022695"/>
    </source>
</evidence>
<keyword evidence="12" id="KW-0804">Transcription</keyword>
<dbReference type="CDD" id="cd03364">
    <property type="entry name" value="TOPRIM_DnaG_primases"/>
    <property type="match status" value="1"/>
</dbReference>
<dbReference type="PANTHER" id="PTHR30313:SF2">
    <property type="entry name" value="DNA PRIMASE"/>
    <property type="match status" value="1"/>
</dbReference>
<dbReference type="EMBL" id="CAEZSG010000068">
    <property type="protein sequence ID" value="CAB4537171.1"/>
    <property type="molecule type" value="Genomic_DNA"/>
</dbReference>
<evidence type="ECO:0000256" key="7">
    <source>
        <dbReference type="ARBA" id="ARBA00022723"/>
    </source>
</evidence>
<dbReference type="InterPro" id="IPR002694">
    <property type="entry name" value="Znf_CHC2"/>
</dbReference>
<dbReference type="Pfam" id="PF10410">
    <property type="entry name" value="DnaB_bind"/>
    <property type="match status" value="1"/>
</dbReference>
<dbReference type="PROSITE" id="PS50880">
    <property type="entry name" value="TOPRIM"/>
    <property type="match status" value="1"/>
</dbReference>
<keyword evidence="3" id="KW-0639">Primosome</keyword>
<dbReference type="Gene3D" id="3.40.1360.10">
    <property type="match status" value="1"/>
</dbReference>
<evidence type="ECO:0000259" key="13">
    <source>
        <dbReference type="PROSITE" id="PS50880"/>
    </source>
</evidence>
<dbReference type="Pfam" id="PF08275">
    <property type="entry name" value="DNAG_N"/>
    <property type="match status" value="1"/>
</dbReference>
<dbReference type="Pfam" id="PF01807">
    <property type="entry name" value="Zn_ribbon_DnaG"/>
    <property type="match status" value="1"/>
</dbReference>
<dbReference type="PIRSF" id="PIRSF002811">
    <property type="entry name" value="DnaG"/>
    <property type="match status" value="1"/>
</dbReference>
<dbReference type="AlphaFoldDB" id="A0A6J6BDV1"/>
<dbReference type="GO" id="GO:0003677">
    <property type="term" value="F:DNA binding"/>
    <property type="evidence" value="ECO:0007669"/>
    <property type="project" value="UniProtKB-KW"/>
</dbReference>
<keyword evidence="5" id="KW-0548">Nucleotidyltransferase</keyword>
<dbReference type="InterPro" id="IPR019475">
    <property type="entry name" value="DNA_primase_DnaB-bd"/>
</dbReference>
<dbReference type="FunFam" id="3.90.580.10:FF:000001">
    <property type="entry name" value="DNA primase"/>
    <property type="match status" value="1"/>
</dbReference>
<dbReference type="Gene3D" id="3.90.980.10">
    <property type="entry name" value="DNA primase, catalytic core, N-terminal domain"/>
    <property type="match status" value="1"/>
</dbReference>
<dbReference type="GO" id="GO:1990077">
    <property type="term" value="C:primosome complex"/>
    <property type="evidence" value="ECO:0007669"/>
    <property type="project" value="UniProtKB-KW"/>
</dbReference>
<dbReference type="GO" id="GO:0006269">
    <property type="term" value="P:DNA replication, synthesis of primer"/>
    <property type="evidence" value="ECO:0007669"/>
    <property type="project" value="UniProtKB-KW"/>
</dbReference>
<dbReference type="GO" id="GO:0005737">
    <property type="term" value="C:cytoplasm"/>
    <property type="evidence" value="ECO:0007669"/>
    <property type="project" value="TreeGrafter"/>
</dbReference>
<evidence type="ECO:0000256" key="8">
    <source>
        <dbReference type="ARBA" id="ARBA00022771"/>
    </source>
</evidence>
<dbReference type="PANTHER" id="PTHR30313">
    <property type="entry name" value="DNA PRIMASE"/>
    <property type="match status" value="1"/>
</dbReference>
<organism evidence="14">
    <name type="scientific">freshwater metagenome</name>
    <dbReference type="NCBI Taxonomy" id="449393"/>
    <lineage>
        <taxon>unclassified sequences</taxon>
        <taxon>metagenomes</taxon>
        <taxon>ecological metagenomes</taxon>
    </lineage>
</organism>
<reference evidence="14" key="1">
    <citation type="submission" date="2020-05" db="EMBL/GenBank/DDBJ databases">
        <authorList>
            <person name="Chiriac C."/>
            <person name="Salcher M."/>
            <person name="Ghai R."/>
            <person name="Kavagutti S V."/>
        </authorList>
    </citation>
    <scope>NUCLEOTIDE SEQUENCE</scope>
</reference>
<keyword evidence="10" id="KW-0460">Magnesium</keyword>
<dbReference type="SMART" id="SM00400">
    <property type="entry name" value="ZnF_CHCC"/>
    <property type="match status" value="1"/>
</dbReference>
<feature type="domain" description="Toprim" evidence="13">
    <location>
        <begin position="259"/>
        <end position="351"/>
    </location>
</feature>
<evidence type="ECO:0000256" key="3">
    <source>
        <dbReference type="ARBA" id="ARBA00022515"/>
    </source>
</evidence>
<dbReference type="SMART" id="SM00493">
    <property type="entry name" value="TOPRIM"/>
    <property type="match status" value="1"/>
</dbReference>
<dbReference type="HAMAP" id="MF_00974">
    <property type="entry name" value="DNA_primase_DnaG"/>
    <property type="match status" value="1"/>
</dbReference>
<dbReference type="InterPro" id="IPR034151">
    <property type="entry name" value="TOPRIM_DnaG_bac"/>
</dbReference>
<evidence type="ECO:0000256" key="4">
    <source>
        <dbReference type="ARBA" id="ARBA00022679"/>
    </source>
</evidence>
<evidence type="ECO:0000256" key="9">
    <source>
        <dbReference type="ARBA" id="ARBA00022833"/>
    </source>
</evidence>
<dbReference type="InterPro" id="IPR013264">
    <property type="entry name" value="DNAG_N"/>
</dbReference>
<dbReference type="InterPro" id="IPR006171">
    <property type="entry name" value="TOPRIM_dom"/>
</dbReference>
<dbReference type="InterPro" id="IPR006295">
    <property type="entry name" value="DNA_primase_DnaG"/>
</dbReference>
<dbReference type="SUPFAM" id="SSF57783">
    <property type="entry name" value="Zinc beta-ribbon"/>
    <property type="match status" value="1"/>
</dbReference>
<evidence type="ECO:0000256" key="11">
    <source>
        <dbReference type="ARBA" id="ARBA00023125"/>
    </source>
</evidence>
<evidence type="ECO:0000256" key="12">
    <source>
        <dbReference type="ARBA" id="ARBA00023163"/>
    </source>
</evidence>
<keyword evidence="7" id="KW-0479">Metal-binding</keyword>
<dbReference type="GO" id="GO:0003899">
    <property type="term" value="F:DNA-directed RNA polymerase activity"/>
    <property type="evidence" value="ECO:0007669"/>
    <property type="project" value="InterPro"/>
</dbReference>
<proteinExistence type="inferred from homology"/>
<dbReference type="Gene3D" id="3.90.580.10">
    <property type="entry name" value="Zinc finger, CHC2-type domain"/>
    <property type="match status" value="1"/>
</dbReference>